<feature type="domain" description="VOC" evidence="1">
    <location>
        <begin position="24"/>
        <end position="145"/>
    </location>
</feature>
<dbReference type="EMBL" id="BAABFB010000063">
    <property type="protein sequence ID" value="GAA4485816.1"/>
    <property type="molecule type" value="Genomic_DNA"/>
</dbReference>
<reference evidence="3" key="1">
    <citation type="journal article" date="2019" name="Int. J. Syst. Evol. Microbiol.">
        <title>The Global Catalogue of Microorganisms (GCM) 10K type strain sequencing project: providing services to taxonomists for standard genome sequencing and annotation.</title>
        <authorList>
            <consortium name="The Broad Institute Genomics Platform"/>
            <consortium name="The Broad Institute Genome Sequencing Center for Infectious Disease"/>
            <person name="Wu L."/>
            <person name="Ma J."/>
        </authorList>
    </citation>
    <scope>NUCLEOTIDE SEQUENCE [LARGE SCALE GENOMIC DNA]</scope>
    <source>
        <strain evidence="3">JCM 32206</strain>
    </source>
</reference>
<protein>
    <submittedName>
        <fullName evidence="2">VOC family protein</fullName>
    </submittedName>
</protein>
<dbReference type="Proteomes" id="UP001501183">
    <property type="component" value="Unassembled WGS sequence"/>
</dbReference>
<evidence type="ECO:0000313" key="2">
    <source>
        <dbReference type="EMBL" id="GAA4485816.1"/>
    </source>
</evidence>
<name>A0ABP8PDU4_9NOCA</name>
<accession>A0ABP8PDU4</accession>
<dbReference type="InterPro" id="IPR004360">
    <property type="entry name" value="Glyas_Fos-R_dOase_dom"/>
</dbReference>
<evidence type="ECO:0000313" key="3">
    <source>
        <dbReference type="Proteomes" id="UP001501183"/>
    </source>
</evidence>
<evidence type="ECO:0000259" key="1">
    <source>
        <dbReference type="PROSITE" id="PS51819"/>
    </source>
</evidence>
<sequence length="146" mass="15647">MRGVTIGSALALGHGAAHSGFMTFPGRLVAFVPSTDLDVSSMFYVDTLGLTLRERTPFALVLDGGGGVPLRVTLVQSTSDAGYTVLGWQAEDLDATVDELRAKGVEFVDYLGMDQDDHGAWTAPDGTRIAWFRDPHGNVLSLHQEP</sequence>
<dbReference type="Gene3D" id="3.10.180.10">
    <property type="entry name" value="2,3-Dihydroxybiphenyl 1,2-Dioxygenase, domain 1"/>
    <property type="match status" value="1"/>
</dbReference>
<proteinExistence type="predicted"/>
<keyword evidence="3" id="KW-1185">Reference proteome</keyword>
<comment type="caution">
    <text evidence="2">The sequence shown here is derived from an EMBL/GenBank/DDBJ whole genome shotgun (WGS) entry which is preliminary data.</text>
</comment>
<dbReference type="PROSITE" id="PS51819">
    <property type="entry name" value="VOC"/>
    <property type="match status" value="1"/>
</dbReference>
<organism evidence="2 3">
    <name type="scientific">Rhodococcus olei</name>
    <dbReference type="NCBI Taxonomy" id="2161675"/>
    <lineage>
        <taxon>Bacteria</taxon>
        <taxon>Bacillati</taxon>
        <taxon>Actinomycetota</taxon>
        <taxon>Actinomycetes</taxon>
        <taxon>Mycobacteriales</taxon>
        <taxon>Nocardiaceae</taxon>
        <taxon>Rhodococcus</taxon>
    </lineage>
</organism>
<gene>
    <name evidence="2" type="ORF">GCM10023094_41250</name>
</gene>
<dbReference type="Pfam" id="PF00903">
    <property type="entry name" value="Glyoxalase"/>
    <property type="match status" value="1"/>
</dbReference>
<dbReference type="InterPro" id="IPR037523">
    <property type="entry name" value="VOC_core"/>
</dbReference>
<dbReference type="SUPFAM" id="SSF54593">
    <property type="entry name" value="Glyoxalase/Bleomycin resistance protein/Dihydroxybiphenyl dioxygenase"/>
    <property type="match status" value="1"/>
</dbReference>
<dbReference type="InterPro" id="IPR029068">
    <property type="entry name" value="Glyas_Bleomycin-R_OHBP_Dase"/>
</dbReference>